<name>A0A1V4ITE7_9CLOT</name>
<dbReference type="GO" id="GO:0140359">
    <property type="term" value="F:ABC-type transporter activity"/>
    <property type="evidence" value="ECO:0007669"/>
    <property type="project" value="InterPro"/>
</dbReference>
<proteinExistence type="predicted"/>
<feature type="transmembrane region" description="Helical" evidence="1">
    <location>
        <begin position="257"/>
        <end position="280"/>
    </location>
</feature>
<dbReference type="EMBL" id="MZGV01000011">
    <property type="protein sequence ID" value="OPJ63075.1"/>
    <property type="molecule type" value="Genomic_DNA"/>
</dbReference>
<keyword evidence="1" id="KW-0812">Transmembrane</keyword>
<dbReference type="Proteomes" id="UP000190080">
    <property type="component" value="Unassembled WGS sequence"/>
</dbReference>
<feature type="transmembrane region" description="Helical" evidence="1">
    <location>
        <begin position="61"/>
        <end position="84"/>
    </location>
</feature>
<protein>
    <submittedName>
        <fullName evidence="2">ABC-2 family transporter protein</fullName>
    </submittedName>
</protein>
<keyword evidence="1" id="KW-0472">Membrane</keyword>
<dbReference type="Pfam" id="PF12679">
    <property type="entry name" value="ABC2_membrane_2"/>
    <property type="match status" value="1"/>
</dbReference>
<feature type="transmembrane region" description="Helical" evidence="1">
    <location>
        <begin position="182"/>
        <end position="204"/>
    </location>
</feature>
<dbReference type="AlphaFoldDB" id="A0A1V4ITE7"/>
<keyword evidence="1" id="KW-1133">Transmembrane helix</keyword>
<feature type="transmembrane region" description="Helical" evidence="1">
    <location>
        <begin position="121"/>
        <end position="138"/>
    </location>
</feature>
<comment type="caution">
    <text evidence="2">The sequence shown here is derived from an EMBL/GenBank/DDBJ whole genome shotgun (WGS) entry which is preliminary data.</text>
</comment>
<accession>A0A1V4ITE7</accession>
<dbReference type="OrthoDB" id="9815855at2"/>
<evidence type="ECO:0000256" key="1">
    <source>
        <dbReference type="SAM" id="Phobius"/>
    </source>
</evidence>
<feature type="transmembrane region" description="Helical" evidence="1">
    <location>
        <begin position="25"/>
        <end position="49"/>
    </location>
</feature>
<evidence type="ECO:0000313" key="2">
    <source>
        <dbReference type="EMBL" id="OPJ63075.1"/>
    </source>
</evidence>
<dbReference type="STRING" id="1450648.CLORY_14410"/>
<sequence length="296" mass="33245">MNKKVFSINPVLVREMKVKMRTWKAPLLICFYDMVLILLVITLMNMGVVDSLGRISEESIVTVYLFMIAIQCTLIALIAPALTAGCISGEREKQTLDILLSTTMKHGSIVVGKLFASLSQMILLIVSSLPIFSIVFLYGSIGAREIMELFIYYIITAVLMGSIGVFFSTFTQRSTVATVMSYIFILFICFGTILISMAYVRILLMPQGNKFGPYEHNYWLMYFSPAAGWGSLMSAQLGEGVTNRIYGLYLNGKHTGILLWHINAMLDMLISALLLWLSALRINPARTRLFQLKSRK</sequence>
<keyword evidence="3" id="KW-1185">Reference proteome</keyword>
<dbReference type="GO" id="GO:0005886">
    <property type="term" value="C:plasma membrane"/>
    <property type="evidence" value="ECO:0007669"/>
    <property type="project" value="UniProtKB-SubCell"/>
</dbReference>
<feature type="transmembrane region" description="Helical" evidence="1">
    <location>
        <begin position="150"/>
        <end position="170"/>
    </location>
</feature>
<organism evidence="2 3">
    <name type="scientific">Clostridium oryzae</name>
    <dbReference type="NCBI Taxonomy" id="1450648"/>
    <lineage>
        <taxon>Bacteria</taxon>
        <taxon>Bacillati</taxon>
        <taxon>Bacillota</taxon>
        <taxon>Clostridia</taxon>
        <taxon>Eubacteriales</taxon>
        <taxon>Clostridiaceae</taxon>
        <taxon>Clostridium</taxon>
    </lineage>
</organism>
<reference evidence="2 3" key="1">
    <citation type="submission" date="2017-03" db="EMBL/GenBank/DDBJ databases">
        <title>Genome sequence of Clostridium oryzae DSM 28571.</title>
        <authorList>
            <person name="Poehlein A."/>
            <person name="Daniel R."/>
        </authorList>
    </citation>
    <scope>NUCLEOTIDE SEQUENCE [LARGE SCALE GENOMIC DNA]</scope>
    <source>
        <strain evidence="2 3">DSM 28571</strain>
    </source>
</reference>
<dbReference type="RefSeq" id="WP_079422851.1">
    <property type="nucleotide sequence ID" value="NZ_MZGV01000011.1"/>
</dbReference>
<dbReference type="PANTHER" id="PTHR43471:SF12">
    <property type="entry name" value="HYPOTHETICAL MEMBRANE PROTEIN, CONSERVED"/>
    <property type="match status" value="1"/>
</dbReference>
<evidence type="ECO:0000313" key="3">
    <source>
        <dbReference type="Proteomes" id="UP000190080"/>
    </source>
</evidence>
<dbReference type="PANTHER" id="PTHR43471">
    <property type="entry name" value="ABC TRANSPORTER PERMEASE"/>
    <property type="match status" value="1"/>
</dbReference>
<gene>
    <name evidence="2" type="ORF">CLORY_14410</name>
</gene>